<gene>
    <name evidence="2" type="ORF">ABNG04_04830</name>
</gene>
<keyword evidence="1" id="KW-0812">Transmembrane</keyword>
<feature type="transmembrane region" description="Helical" evidence="1">
    <location>
        <begin position="7"/>
        <end position="27"/>
    </location>
</feature>
<sequence>MEQRTALRSGVAGTAVGVVSAGGLWWAEGFLDGMGVLIAAVSVVWAAATAASLYVFASRPDWGDDGPWGAVIAGSLLFSVALNLSEVALSPDVHAALTLLVLGFTTLGYTAGVASVSHRERPAPASEETATEG</sequence>
<proteinExistence type="predicted"/>
<evidence type="ECO:0000256" key="1">
    <source>
        <dbReference type="SAM" id="Phobius"/>
    </source>
</evidence>
<dbReference type="RefSeq" id="WP_371160500.1">
    <property type="nucleotide sequence ID" value="NZ_JBEDNX010000001.1"/>
</dbReference>
<evidence type="ECO:0000313" key="3">
    <source>
        <dbReference type="Proteomes" id="UP001567572"/>
    </source>
</evidence>
<organism evidence="2 3">
    <name type="scientific">Halorubrum miltondacostae</name>
    <dbReference type="NCBI Taxonomy" id="3076378"/>
    <lineage>
        <taxon>Archaea</taxon>
        <taxon>Methanobacteriati</taxon>
        <taxon>Methanobacteriota</taxon>
        <taxon>Stenosarchaea group</taxon>
        <taxon>Halobacteria</taxon>
        <taxon>Halobacteriales</taxon>
        <taxon>Haloferacaceae</taxon>
        <taxon>Halorubrum</taxon>
    </lineage>
</organism>
<name>A0ABD5LYY2_9EURY</name>
<accession>A0ABD5LYY2</accession>
<comment type="caution">
    <text evidence="2">The sequence shown here is derived from an EMBL/GenBank/DDBJ whole genome shotgun (WGS) entry which is preliminary data.</text>
</comment>
<feature type="transmembrane region" description="Helical" evidence="1">
    <location>
        <begin position="33"/>
        <end position="56"/>
    </location>
</feature>
<dbReference type="AlphaFoldDB" id="A0ABD5LYY2"/>
<evidence type="ECO:0000313" key="2">
    <source>
        <dbReference type="EMBL" id="MEZ3163202.1"/>
    </source>
</evidence>
<evidence type="ECO:0008006" key="4">
    <source>
        <dbReference type="Google" id="ProtNLM"/>
    </source>
</evidence>
<reference evidence="2 3" key="1">
    <citation type="submission" date="2024-06" db="EMBL/GenBank/DDBJ databases">
        <title>Halorubrum miltondacostae sp. nov., a potential PHA producer isolated from an inland solar saltern in Rio Maior, Portugal.</title>
        <authorList>
            <person name="Albuquerque L."/>
            <person name="Viver T."/>
            <person name="Barroso C."/>
            <person name="Claudino R."/>
            <person name="Galvan M."/>
            <person name="Simoes G."/>
            <person name="Lobo Da Cunha A."/>
            <person name="Egas C."/>
        </authorList>
    </citation>
    <scope>NUCLEOTIDE SEQUENCE [LARGE SCALE GENOMIC DNA]</scope>
    <source>
        <strain evidence="2 3">RMP-11</strain>
    </source>
</reference>
<protein>
    <recommendedName>
        <fullName evidence="4">SPW repeat-containing protein</fullName>
    </recommendedName>
</protein>
<keyword evidence="1" id="KW-1133">Transmembrane helix</keyword>
<dbReference type="EMBL" id="JBEDNY010000001">
    <property type="protein sequence ID" value="MEZ3163202.1"/>
    <property type="molecule type" value="Genomic_DNA"/>
</dbReference>
<keyword evidence="3" id="KW-1185">Reference proteome</keyword>
<feature type="transmembrane region" description="Helical" evidence="1">
    <location>
        <begin position="68"/>
        <end position="89"/>
    </location>
</feature>
<feature type="transmembrane region" description="Helical" evidence="1">
    <location>
        <begin position="95"/>
        <end position="116"/>
    </location>
</feature>
<dbReference type="Proteomes" id="UP001567572">
    <property type="component" value="Unassembled WGS sequence"/>
</dbReference>
<keyword evidence="1" id="KW-0472">Membrane</keyword>